<dbReference type="EMBL" id="JAUCMV010000003">
    <property type="protein sequence ID" value="KAK0408781.1"/>
    <property type="molecule type" value="Genomic_DNA"/>
</dbReference>
<evidence type="ECO:0000256" key="7">
    <source>
        <dbReference type="RuleBase" id="RU003425"/>
    </source>
</evidence>
<keyword evidence="9" id="KW-0812">Transmembrane</keyword>
<feature type="transmembrane region" description="Helical" evidence="9">
    <location>
        <begin position="105"/>
        <end position="121"/>
    </location>
</feature>
<evidence type="ECO:0000256" key="2">
    <source>
        <dbReference type="ARBA" id="ARBA00022490"/>
    </source>
</evidence>
<reference evidence="11" key="1">
    <citation type="submission" date="2023-06" db="EMBL/GenBank/DDBJ databases">
        <title>Genomic analysis of the entomopathogenic nematode Steinernema hermaphroditum.</title>
        <authorList>
            <person name="Schwarz E.M."/>
            <person name="Heppert J.K."/>
            <person name="Baniya A."/>
            <person name="Schwartz H.T."/>
            <person name="Tan C.-H."/>
            <person name="Antoshechkin I."/>
            <person name="Sternberg P.W."/>
            <person name="Goodrich-Blair H."/>
            <person name="Dillman A.R."/>
        </authorList>
    </citation>
    <scope>NUCLEOTIDE SEQUENCE</scope>
    <source>
        <strain evidence="11">PS9179</strain>
        <tissue evidence="11">Whole animal</tissue>
    </source>
</reference>
<evidence type="ECO:0000256" key="4">
    <source>
        <dbReference type="ARBA" id="ARBA00023273"/>
    </source>
</evidence>
<name>A0AA39LSR4_9BILA</name>
<keyword evidence="12" id="KW-1185">Reference proteome</keyword>
<dbReference type="Pfam" id="PF00635">
    <property type="entry name" value="Motile_Sperm"/>
    <property type="match status" value="1"/>
</dbReference>
<dbReference type="InterPro" id="IPR008962">
    <property type="entry name" value="PapD-like_sf"/>
</dbReference>
<feature type="transmembrane region" description="Helical" evidence="9">
    <location>
        <begin position="30"/>
        <end position="46"/>
    </location>
</feature>
<accession>A0AA39LSR4</accession>
<keyword evidence="2" id="KW-0963">Cytoplasm</keyword>
<feature type="compositionally biased region" description="Polar residues" evidence="8">
    <location>
        <begin position="160"/>
        <end position="176"/>
    </location>
</feature>
<comment type="caution">
    <text evidence="11">The sequence shown here is derived from an EMBL/GenBank/DDBJ whole genome shotgun (WGS) entry which is preliminary data.</text>
</comment>
<dbReference type="Gene3D" id="2.60.40.10">
    <property type="entry name" value="Immunoglobulins"/>
    <property type="match status" value="1"/>
</dbReference>
<evidence type="ECO:0000256" key="8">
    <source>
        <dbReference type="SAM" id="MobiDB-lite"/>
    </source>
</evidence>
<evidence type="ECO:0000259" key="10">
    <source>
        <dbReference type="PROSITE" id="PS50202"/>
    </source>
</evidence>
<gene>
    <name evidence="11" type="ORF">QR680_004154</name>
</gene>
<evidence type="ECO:0000313" key="12">
    <source>
        <dbReference type="Proteomes" id="UP001175271"/>
    </source>
</evidence>
<feature type="compositionally biased region" description="Low complexity" evidence="8">
    <location>
        <begin position="194"/>
        <end position="208"/>
    </location>
</feature>
<protein>
    <recommendedName>
        <fullName evidence="7">Major sperm protein</fullName>
    </recommendedName>
</protein>
<dbReference type="SUPFAM" id="SSF49354">
    <property type="entry name" value="PapD-like"/>
    <property type="match status" value="1"/>
</dbReference>
<keyword evidence="3 7" id="KW-0206">Cytoskeleton</keyword>
<dbReference type="PROSITE" id="PS50202">
    <property type="entry name" value="MSP"/>
    <property type="match status" value="1"/>
</dbReference>
<evidence type="ECO:0000256" key="5">
    <source>
        <dbReference type="ARBA" id="ARBA00037744"/>
    </source>
</evidence>
<dbReference type="Proteomes" id="UP001175271">
    <property type="component" value="Unassembled WGS sequence"/>
</dbReference>
<dbReference type="PANTHER" id="PTHR22920:SF7">
    <property type="entry name" value="MSP DOMAIN-CONTAINING PROTEIN-RELATED"/>
    <property type="match status" value="1"/>
</dbReference>
<dbReference type="GO" id="GO:0031143">
    <property type="term" value="C:pseudopodium"/>
    <property type="evidence" value="ECO:0007669"/>
    <property type="project" value="UniProtKB-SubCell"/>
</dbReference>
<dbReference type="GO" id="GO:0005856">
    <property type="term" value="C:cytoskeleton"/>
    <property type="evidence" value="ECO:0007669"/>
    <property type="project" value="UniProtKB-SubCell"/>
</dbReference>
<feature type="region of interest" description="Disordered" evidence="8">
    <location>
        <begin position="158"/>
        <end position="209"/>
    </location>
</feature>
<sequence>MKGRSSESLRSQTGASRHLLPLIQRLPRRREVVLGICVLIAIYLAVGREARFVCHLFTCVPAALLNVWMMWNDEIAEQVNFMLLYWTIQGVLVVVDSAMNDLVGYYVAKFTFLSIMLLHGYRLSSEKYYDLPVGLNPPGSSKSSLLSETLDNLSKKALATNKSTKSSERSAASTAKTPPPNASEAKSECTTARVSTSSGSVESTSKPSATTMDLTMTLGKSTQSVKEAPKNDLITTPADTLTFALPNRQQCVLYVSNNAARRIMWAIKTNSRKRIGATPSYGILSVGGSVQIKVAVDLQDSTPSTKDDRLSIDYMFIDDVDPTVQEFSQKLFLNEKVGRERKNFVIHYE</sequence>
<evidence type="ECO:0000256" key="9">
    <source>
        <dbReference type="SAM" id="Phobius"/>
    </source>
</evidence>
<evidence type="ECO:0000313" key="11">
    <source>
        <dbReference type="EMBL" id="KAK0408781.1"/>
    </source>
</evidence>
<organism evidence="11 12">
    <name type="scientific">Steinernema hermaphroditum</name>
    <dbReference type="NCBI Taxonomy" id="289476"/>
    <lineage>
        <taxon>Eukaryota</taxon>
        <taxon>Metazoa</taxon>
        <taxon>Ecdysozoa</taxon>
        <taxon>Nematoda</taxon>
        <taxon>Chromadorea</taxon>
        <taxon>Rhabditida</taxon>
        <taxon>Tylenchina</taxon>
        <taxon>Panagrolaimomorpha</taxon>
        <taxon>Strongyloidoidea</taxon>
        <taxon>Steinernematidae</taxon>
        <taxon>Steinernema</taxon>
    </lineage>
</organism>
<evidence type="ECO:0000256" key="1">
    <source>
        <dbReference type="ARBA" id="ARBA00004245"/>
    </source>
</evidence>
<dbReference type="PANTHER" id="PTHR22920">
    <property type="entry name" value="MAJOR SPERM PROTEIN"/>
    <property type="match status" value="1"/>
</dbReference>
<dbReference type="AlphaFoldDB" id="A0AA39LSR4"/>
<comment type="subcellular location">
    <subcellularLocation>
        <location evidence="6">Cell projection</location>
        <location evidence="6">Pseudopodium</location>
    </subcellularLocation>
    <subcellularLocation>
        <location evidence="1">Cytoplasm</location>
        <location evidence="1">Cytoskeleton</location>
    </subcellularLocation>
</comment>
<dbReference type="InterPro" id="IPR013783">
    <property type="entry name" value="Ig-like_fold"/>
</dbReference>
<feature type="domain" description="MSP" evidence="10">
    <location>
        <begin position="232"/>
        <end position="349"/>
    </location>
</feature>
<dbReference type="InterPro" id="IPR051155">
    <property type="entry name" value="Nematode_MSP"/>
</dbReference>
<keyword evidence="9" id="KW-1133">Transmembrane helix</keyword>
<comment type="function">
    <text evidence="5 7">Central component in molecular interactions underlying sperm crawling. Forms an extensive filament system that extends from sperm villipoda, along the leading edge of the pseudopod.</text>
</comment>
<dbReference type="InterPro" id="IPR000535">
    <property type="entry name" value="MSP_dom"/>
</dbReference>
<feature type="transmembrane region" description="Helical" evidence="9">
    <location>
        <begin position="83"/>
        <end position="99"/>
    </location>
</feature>
<keyword evidence="9" id="KW-0472">Membrane</keyword>
<proteinExistence type="predicted"/>
<evidence type="ECO:0000256" key="3">
    <source>
        <dbReference type="ARBA" id="ARBA00023212"/>
    </source>
</evidence>
<keyword evidence="4" id="KW-0966">Cell projection</keyword>
<evidence type="ECO:0000256" key="6">
    <source>
        <dbReference type="ARBA" id="ARBA00037818"/>
    </source>
</evidence>